<name>A0A8H6XPU6_9AGAR</name>
<feature type="transmembrane region" description="Helical" evidence="2">
    <location>
        <begin position="20"/>
        <end position="41"/>
    </location>
</feature>
<feature type="region of interest" description="Disordered" evidence="1">
    <location>
        <begin position="222"/>
        <end position="252"/>
    </location>
</feature>
<gene>
    <name evidence="3" type="ORF">MSAN_01921300</name>
</gene>
<protein>
    <submittedName>
        <fullName evidence="3">Uncharacterized protein</fullName>
    </submittedName>
</protein>
<sequence length="732" mass="82855">MSRALDPGFSQKKRRSCCRLCLCTSLVLFGFLLALGIYRLGRNIIAISQFSHSPIFHNQTLEEVEDRMTVVRPLVDKKQLFDIAVSVWVPSADGDSGSEAVLFSDIVFRGLHLADKHKSVNLTYRLPTAIFQRPLLKENDLRASFVLIPTEPSLVNQITAFSTWWPQSVPRQPVRSWPFPLGAADNGPQGVADQALDSFGISMPLLEFHEFRSKCAELPISQPVSAQHKDPVSAEKNQHGGEYEGQNQDRDADQGISDILKYPEHAVKRHPFVLTRTQIQVVDETHIFNRELYDAAHFDLRFHGLVSCEGMDKDMTLCSRTYPTHGNWETRLELQFLDTETGEPSTQWAYAPYLDAAASAGPKDLVPIPVSRENCLEFENMSSTDPEEFIDINWRLSYSGRTPAKHFGSKLILDLPPKRVSYTESDYNKVTRHDAAELLSEYGLAGHRFYEDAHPRRRLIIAVLLYILSPVSCLLNVSYWYTRTSTVSISVSGTTFLAIHWILWVLAVVANAFEMQESTDFSIEEWLVWLWLNVWAIGTRSLLAFLMLKTVARLTFSRKKARWIPTVGRAKPTHMERTSQRLDSRTNWRIKVGMCVSLNAINYASSKYYSFTPLSYHVLAPHHPPPGPLDGTSNPFSRAYDLVSSPLLFTGYISQLLLNQRSKTFAGRYKITVVADCIDEVLYLTKFIPSFIGRFDARPGLSVDDVVHDVLLAALAWQAIVFSKSDTDDRRG</sequence>
<feature type="compositionally biased region" description="Basic and acidic residues" evidence="1">
    <location>
        <begin position="227"/>
        <end position="252"/>
    </location>
</feature>
<keyword evidence="2" id="KW-1133">Transmembrane helix</keyword>
<keyword evidence="4" id="KW-1185">Reference proteome</keyword>
<feature type="transmembrane region" description="Helical" evidence="2">
    <location>
        <begin position="528"/>
        <end position="552"/>
    </location>
</feature>
<organism evidence="3 4">
    <name type="scientific">Mycena sanguinolenta</name>
    <dbReference type="NCBI Taxonomy" id="230812"/>
    <lineage>
        <taxon>Eukaryota</taxon>
        <taxon>Fungi</taxon>
        <taxon>Dikarya</taxon>
        <taxon>Basidiomycota</taxon>
        <taxon>Agaricomycotina</taxon>
        <taxon>Agaricomycetes</taxon>
        <taxon>Agaricomycetidae</taxon>
        <taxon>Agaricales</taxon>
        <taxon>Marasmiineae</taxon>
        <taxon>Mycenaceae</taxon>
        <taxon>Mycena</taxon>
    </lineage>
</organism>
<feature type="transmembrane region" description="Helical" evidence="2">
    <location>
        <begin position="459"/>
        <end position="481"/>
    </location>
</feature>
<evidence type="ECO:0000256" key="2">
    <source>
        <dbReference type="SAM" id="Phobius"/>
    </source>
</evidence>
<feature type="transmembrane region" description="Helical" evidence="2">
    <location>
        <begin position="493"/>
        <end position="513"/>
    </location>
</feature>
<dbReference type="EMBL" id="JACAZH010000021">
    <property type="protein sequence ID" value="KAF7344401.1"/>
    <property type="molecule type" value="Genomic_DNA"/>
</dbReference>
<evidence type="ECO:0000313" key="4">
    <source>
        <dbReference type="Proteomes" id="UP000623467"/>
    </source>
</evidence>
<keyword evidence="2" id="KW-0472">Membrane</keyword>
<reference evidence="3" key="1">
    <citation type="submission" date="2020-05" db="EMBL/GenBank/DDBJ databases">
        <title>Mycena genomes resolve the evolution of fungal bioluminescence.</title>
        <authorList>
            <person name="Tsai I.J."/>
        </authorList>
    </citation>
    <scope>NUCLEOTIDE SEQUENCE</scope>
    <source>
        <strain evidence="3">160909Yilan</strain>
    </source>
</reference>
<evidence type="ECO:0000256" key="1">
    <source>
        <dbReference type="SAM" id="MobiDB-lite"/>
    </source>
</evidence>
<proteinExistence type="predicted"/>
<keyword evidence="2" id="KW-0812">Transmembrane</keyword>
<accession>A0A8H6XPU6</accession>
<evidence type="ECO:0000313" key="3">
    <source>
        <dbReference type="EMBL" id="KAF7344401.1"/>
    </source>
</evidence>
<dbReference type="Proteomes" id="UP000623467">
    <property type="component" value="Unassembled WGS sequence"/>
</dbReference>
<dbReference type="AlphaFoldDB" id="A0A8H6XPU6"/>
<dbReference type="OrthoDB" id="2548253at2759"/>
<comment type="caution">
    <text evidence="3">The sequence shown here is derived from an EMBL/GenBank/DDBJ whole genome shotgun (WGS) entry which is preliminary data.</text>
</comment>